<dbReference type="InterPro" id="IPR050904">
    <property type="entry name" value="Adhesion/Biosynth-related"/>
</dbReference>
<dbReference type="Gene3D" id="2.30.180.10">
    <property type="entry name" value="FAS1 domain"/>
    <property type="match status" value="1"/>
</dbReference>
<evidence type="ECO:0000313" key="4">
    <source>
        <dbReference type="EMBL" id="JAC75197.1"/>
    </source>
</evidence>
<dbReference type="PANTHER" id="PTHR10900:SF77">
    <property type="entry name" value="FI19380P1"/>
    <property type="match status" value="1"/>
</dbReference>
<dbReference type="SMART" id="SM00554">
    <property type="entry name" value="FAS1"/>
    <property type="match status" value="1"/>
</dbReference>
<sequence>MALLGRLSFIICLGLLCSQALSQQQTLLQTIEEQVPVLAPVLERFSNLDLVATLNSTEGDSFTIFLPLRAALLDNPQVQEAVGTYVADPESFAQENLAGVLDLLQYHIVQGEVMSANLTDGQQIPTLSGANLTVSKEGDVISIVGGRSDGTVSTADTMAANGIVHVIDSVLLPPVMPPPTENLMVPSTPTASPESSSTPSETPTDSPGNTTTPTETPTASPGNTTPTETPTPGDAGTTEADDSAAARSLLIFLAPLSAAAALLA</sequence>
<dbReference type="EMBL" id="GBEZ01010482">
    <property type="protein sequence ID" value="JAC75197.1"/>
    <property type="molecule type" value="Transcribed_RNA"/>
</dbReference>
<dbReference type="GO" id="GO:0005615">
    <property type="term" value="C:extracellular space"/>
    <property type="evidence" value="ECO:0007669"/>
    <property type="project" value="TreeGrafter"/>
</dbReference>
<feature type="signal peptide" evidence="2">
    <location>
        <begin position="1"/>
        <end position="22"/>
    </location>
</feature>
<feature type="compositionally biased region" description="Low complexity" evidence="1">
    <location>
        <begin position="186"/>
        <end position="238"/>
    </location>
</feature>
<reference evidence="4" key="1">
    <citation type="submission" date="2014-05" db="EMBL/GenBank/DDBJ databases">
        <title>The transcriptome of the halophilic microalga Tetraselmis sp. GSL018 isolated from the Great Salt Lake, Utah.</title>
        <authorList>
            <person name="Jinkerson R.E."/>
            <person name="D'Adamo S."/>
            <person name="Posewitz M.C."/>
        </authorList>
    </citation>
    <scope>NUCLEOTIDE SEQUENCE</scope>
    <source>
        <strain evidence="4">GSL018</strain>
    </source>
</reference>
<feature type="domain" description="FAS1" evidence="3">
    <location>
        <begin position="22"/>
        <end position="171"/>
    </location>
</feature>
<dbReference type="AlphaFoldDB" id="A0A061RQQ3"/>
<evidence type="ECO:0000259" key="3">
    <source>
        <dbReference type="PROSITE" id="PS50213"/>
    </source>
</evidence>
<name>A0A061RQQ3_9CHLO</name>
<evidence type="ECO:0000256" key="2">
    <source>
        <dbReference type="SAM" id="SignalP"/>
    </source>
</evidence>
<dbReference type="PROSITE" id="PS50213">
    <property type="entry name" value="FAS1"/>
    <property type="match status" value="1"/>
</dbReference>
<accession>A0A061RQQ3</accession>
<dbReference type="SUPFAM" id="SSF82153">
    <property type="entry name" value="FAS1 domain"/>
    <property type="match status" value="1"/>
</dbReference>
<feature type="chain" id="PRO_5001609846" description="FAS1 domain-containing protein" evidence="2">
    <location>
        <begin position="23"/>
        <end position="264"/>
    </location>
</feature>
<feature type="region of interest" description="Disordered" evidence="1">
    <location>
        <begin position="178"/>
        <end position="242"/>
    </location>
</feature>
<evidence type="ECO:0000256" key="1">
    <source>
        <dbReference type="SAM" id="MobiDB-lite"/>
    </source>
</evidence>
<dbReference type="PANTHER" id="PTHR10900">
    <property type="entry name" value="PERIOSTIN-RELATED"/>
    <property type="match status" value="1"/>
</dbReference>
<proteinExistence type="predicted"/>
<organism evidence="4">
    <name type="scientific">Tetraselmis sp. GSL018</name>
    <dbReference type="NCBI Taxonomy" id="582737"/>
    <lineage>
        <taxon>Eukaryota</taxon>
        <taxon>Viridiplantae</taxon>
        <taxon>Chlorophyta</taxon>
        <taxon>core chlorophytes</taxon>
        <taxon>Chlorodendrophyceae</taxon>
        <taxon>Chlorodendrales</taxon>
        <taxon>Chlorodendraceae</taxon>
        <taxon>Tetraselmis</taxon>
    </lineage>
</organism>
<dbReference type="InterPro" id="IPR000782">
    <property type="entry name" value="FAS1_domain"/>
</dbReference>
<dbReference type="InterPro" id="IPR036378">
    <property type="entry name" value="FAS1_dom_sf"/>
</dbReference>
<dbReference type="Pfam" id="PF02469">
    <property type="entry name" value="Fasciclin"/>
    <property type="match status" value="1"/>
</dbReference>
<protein>
    <recommendedName>
        <fullName evidence="3">FAS1 domain-containing protein</fullName>
    </recommendedName>
</protein>
<gene>
    <name evidence="4" type="ORF">TSPGSL018_23800</name>
</gene>
<keyword evidence="2" id="KW-0732">Signal</keyword>